<evidence type="ECO:0000313" key="3">
    <source>
        <dbReference type="Proteomes" id="UP000657918"/>
    </source>
</evidence>
<feature type="compositionally biased region" description="Polar residues" evidence="1">
    <location>
        <begin position="19"/>
        <end position="34"/>
    </location>
</feature>
<evidence type="ECO:0000256" key="1">
    <source>
        <dbReference type="SAM" id="MobiDB-lite"/>
    </source>
</evidence>
<keyword evidence="3" id="KW-1185">Reference proteome</keyword>
<dbReference type="AlphaFoldDB" id="A0A835N7N4"/>
<dbReference type="Proteomes" id="UP000657918">
    <property type="component" value="Unassembled WGS sequence"/>
</dbReference>
<name>A0A835N7N4_9ROSI</name>
<dbReference type="EMBL" id="JADGMS010000002">
    <property type="protein sequence ID" value="KAF9687788.1"/>
    <property type="molecule type" value="Genomic_DNA"/>
</dbReference>
<comment type="caution">
    <text evidence="2">The sequence shown here is derived from an EMBL/GenBank/DDBJ whole genome shotgun (WGS) entry which is preliminary data.</text>
</comment>
<accession>A0A835N7N4</accession>
<evidence type="ECO:0000313" key="2">
    <source>
        <dbReference type="EMBL" id="KAF9687788.1"/>
    </source>
</evidence>
<gene>
    <name evidence="2" type="ORF">SADUNF_Sadunf02G0129400</name>
</gene>
<feature type="region of interest" description="Disordered" evidence="1">
    <location>
        <begin position="1"/>
        <end position="67"/>
    </location>
</feature>
<organism evidence="2 3">
    <name type="scientific">Salix dunnii</name>
    <dbReference type="NCBI Taxonomy" id="1413687"/>
    <lineage>
        <taxon>Eukaryota</taxon>
        <taxon>Viridiplantae</taxon>
        <taxon>Streptophyta</taxon>
        <taxon>Embryophyta</taxon>
        <taxon>Tracheophyta</taxon>
        <taxon>Spermatophyta</taxon>
        <taxon>Magnoliopsida</taxon>
        <taxon>eudicotyledons</taxon>
        <taxon>Gunneridae</taxon>
        <taxon>Pentapetalae</taxon>
        <taxon>rosids</taxon>
        <taxon>fabids</taxon>
        <taxon>Malpighiales</taxon>
        <taxon>Salicaceae</taxon>
        <taxon>Saliceae</taxon>
        <taxon>Salix</taxon>
    </lineage>
</organism>
<protein>
    <submittedName>
        <fullName evidence="2">Uncharacterized protein</fullName>
    </submittedName>
</protein>
<feature type="compositionally biased region" description="Basic and acidic residues" evidence="1">
    <location>
        <begin position="1"/>
        <end position="17"/>
    </location>
</feature>
<feature type="compositionally biased region" description="Polar residues" evidence="1">
    <location>
        <begin position="53"/>
        <end position="67"/>
    </location>
</feature>
<proteinExistence type="predicted"/>
<reference evidence="2 3" key="1">
    <citation type="submission" date="2020-10" db="EMBL/GenBank/DDBJ databases">
        <title>Plant Genome Project.</title>
        <authorList>
            <person name="Zhang R.-G."/>
        </authorList>
    </citation>
    <scope>NUCLEOTIDE SEQUENCE [LARGE SCALE GENOMIC DNA]</scope>
    <source>
        <strain evidence="2">FAFU-HL-1</strain>
        <tissue evidence="2">Leaf</tissue>
    </source>
</reference>
<sequence>MREDDDLGKTEEKDEKNSWGPSSYQSGNLANSDHLSPPSLKASQIQIVHLPQRANQHWSPVQKQTDG</sequence>